<accession>A0A6N1NY94</accession>
<dbReference type="GeneID" id="80517655"/>
<dbReference type="EMBL" id="MF405918">
    <property type="protein sequence ID" value="QKU34341.1"/>
    <property type="molecule type" value="Genomic_DNA"/>
</dbReference>
<sequence>MLLASAIHDGGMLLANETYVNGLFKPTNDNLKWTHLF</sequence>
<reference evidence="1" key="1">
    <citation type="submission" date="2017-06" db="EMBL/GenBank/DDBJ databases">
        <authorList>
            <person name="Assis F.L."/>
            <person name="Abrahao J.S."/>
            <person name="Silva L."/>
            <person name="Khalil J.B."/>
            <person name="Rodrigues R."/>
            <person name="Silva L.S."/>
            <person name="Boratto P."/>
            <person name="Andrade M."/>
            <person name="Kroon E.G."/>
            <person name="Ribeiro B."/>
            <person name="Bergier I."/>
            <person name="Seligmann H."/>
            <person name="Ghigo E."/>
            <person name="Colson P."/>
            <person name="Levasseur A."/>
            <person name="Raoult D."/>
            <person name="Scola B.L."/>
        </authorList>
    </citation>
    <scope>NUCLEOTIDE SEQUENCE</scope>
    <source>
        <strain evidence="1">Deep ocean</strain>
    </source>
</reference>
<evidence type="ECO:0000313" key="1">
    <source>
        <dbReference type="EMBL" id="QKU34341.1"/>
    </source>
</evidence>
<dbReference type="RefSeq" id="YP_010780964.1">
    <property type="nucleotide sequence ID" value="NC_075038.1"/>
</dbReference>
<organism evidence="1">
    <name type="scientific">Tupanvirus deep ocean</name>
    <dbReference type="NCBI Taxonomy" id="2126984"/>
    <lineage>
        <taxon>Viruses</taxon>
        <taxon>Varidnaviria</taxon>
        <taxon>Bamfordvirae</taxon>
        <taxon>Nucleocytoviricota</taxon>
        <taxon>Megaviricetes</taxon>
        <taxon>Imitervirales</taxon>
        <taxon>Mimiviridae</taxon>
        <taxon>Megamimivirinae</taxon>
        <taxon>Tupanvirus</taxon>
        <taxon>Tupanvirus altamarinense</taxon>
    </lineage>
</organism>
<proteinExistence type="predicted"/>
<name>A0A6N1NY94_9VIRU</name>
<reference evidence="1" key="2">
    <citation type="journal article" date="2018" name="Nat. Commun.">
        <title>Tailed giant Tupanvirus possesses the most complete translational apparatus of the known virosphere.</title>
        <authorList>
            <person name="Abrahao J."/>
            <person name="Silva L."/>
            <person name="Silva L.S."/>
            <person name="Khalil J.Y.B."/>
            <person name="Rodrigues R."/>
            <person name="Arantes T."/>
            <person name="Assis F."/>
            <person name="Boratto P."/>
            <person name="Andrade M."/>
            <person name="Kroon E.G."/>
            <person name="Ribeiro B."/>
            <person name="Bergier I."/>
            <person name="Seligmann H."/>
            <person name="Ghigo E."/>
            <person name="Colson P."/>
            <person name="Levasseur A."/>
            <person name="Kroemer G."/>
            <person name="Raoult D."/>
            <person name="La Scola B."/>
        </authorList>
    </citation>
    <scope>NUCLEOTIDE SEQUENCE [LARGE SCALE GENOMIC DNA]</scope>
    <source>
        <strain evidence="1">Deep ocean</strain>
    </source>
</reference>
<dbReference type="KEGG" id="vg:80517655"/>
<protein>
    <submittedName>
        <fullName evidence="1">Putative ORFan</fullName>
    </submittedName>
</protein>